<dbReference type="PRINTS" id="PR00320">
    <property type="entry name" value="GPROTEINBRPT"/>
</dbReference>
<evidence type="ECO:0000313" key="4">
    <source>
        <dbReference type="EMBL" id="KOO33980.1"/>
    </source>
</evidence>
<name>A0A0M0K594_9EUKA</name>
<organism evidence="4 5">
    <name type="scientific">Chrysochromulina tobinii</name>
    <dbReference type="NCBI Taxonomy" id="1460289"/>
    <lineage>
        <taxon>Eukaryota</taxon>
        <taxon>Haptista</taxon>
        <taxon>Haptophyta</taxon>
        <taxon>Prymnesiophyceae</taxon>
        <taxon>Prymnesiales</taxon>
        <taxon>Chrysochromulinaceae</taxon>
        <taxon>Chrysochromulina</taxon>
    </lineage>
</organism>
<evidence type="ECO:0000256" key="2">
    <source>
        <dbReference type="ARBA" id="ARBA00022737"/>
    </source>
</evidence>
<dbReference type="InterPro" id="IPR001680">
    <property type="entry name" value="WD40_rpt"/>
</dbReference>
<evidence type="ECO:0000256" key="3">
    <source>
        <dbReference type="PROSITE-ProRule" id="PRU00221"/>
    </source>
</evidence>
<keyword evidence="1 3" id="KW-0853">WD repeat</keyword>
<dbReference type="InterPro" id="IPR015943">
    <property type="entry name" value="WD40/YVTN_repeat-like_dom_sf"/>
</dbReference>
<dbReference type="EMBL" id="JWZX01001361">
    <property type="protein sequence ID" value="KOO33980.1"/>
    <property type="molecule type" value="Genomic_DNA"/>
</dbReference>
<dbReference type="PROSITE" id="PS50294">
    <property type="entry name" value="WD_REPEATS_REGION"/>
    <property type="match status" value="2"/>
</dbReference>
<gene>
    <name evidence="4" type="ORF">Ctob_012987</name>
</gene>
<accession>A0A0M0K594</accession>
<dbReference type="InterPro" id="IPR036322">
    <property type="entry name" value="WD40_repeat_dom_sf"/>
</dbReference>
<sequence>MHTDVHPMMTRRGLRALRNITHESESNFSLATMRLEGEFSRRIGLTPLRALWRRVRFGTHNGPRAHPLLEQLDASLLEHLLAMLPAVRDILALGACCHHFKRCVRDAALAWEAVADIEGVLSRRWRAGPIAPRGTLRGHKQWVVSLAAAEASGWVVSGSDDGSIRLWDSVSGRCRAVVPEAHCMPVVALAAHSPLPTGGGGGDVVTWVASSSGEPMISLWALHSGGTAGGAAAAASTSASLAAAFVSGDRAPTALPAALSLSGSLIAHTDTVWSVTWLPGGLIASASGDRTIRIWDAARVMHEADEKAPAAGRSRATQGHQALVRAMAAEPEGKSWPSIVPRSDEAPGGRGAVVGATGGGGGVRAAFERAAAASRVSVEDEAVSGRGAVVGETGGGVGVRTAFEAPSWAFERVAAAAAVHTAGEGLARLEVHPSSSGGATLRDASTQTDLASEIEGAEVGTARVAPSVCFEP</sequence>
<dbReference type="Pfam" id="PF00400">
    <property type="entry name" value="WD40"/>
    <property type="match status" value="2"/>
</dbReference>
<dbReference type="SMART" id="SM00320">
    <property type="entry name" value="WD40"/>
    <property type="match status" value="3"/>
</dbReference>
<dbReference type="PANTHER" id="PTHR19848:SF7">
    <property type="entry name" value="F-BOX AND WD-40 DOMAIN PROTEIN 7"/>
    <property type="match status" value="1"/>
</dbReference>
<keyword evidence="2" id="KW-0677">Repeat</keyword>
<dbReference type="PANTHER" id="PTHR19848">
    <property type="entry name" value="WD40 REPEAT PROTEIN"/>
    <property type="match status" value="1"/>
</dbReference>
<dbReference type="AlphaFoldDB" id="A0A0M0K594"/>
<keyword evidence="5" id="KW-1185">Reference proteome</keyword>
<feature type="repeat" description="WD" evidence="3">
    <location>
        <begin position="136"/>
        <end position="177"/>
    </location>
</feature>
<evidence type="ECO:0000313" key="5">
    <source>
        <dbReference type="Proteomes" id="UP000037460"/>
    </source>
</evidence>
<dbReference type="Gene3D" id="2.130.10.10">
    <property type="entry name" value="YVTN repeat-like/Quinoprotein amine dehydrogenase"/>
    <property type="match status" value="2"/>
</dbReference>
<dbReference type="PROSITE" id="PS50082">
    <property type="entry name" value="WD_REPEATS_2"/>
    <property type="match status" value="2"/>
</dbReference>
<feature type="repeat" description="WD" evidence="3">
    <location>
        <begin position="265"/>
        <end position="296"/>
    </location>
</feature>
<dbReference type="SUPFAM" id="SSF50978">
    <property type="entry name" value="WD40 repeat-like"/>
    <property type="match status" value="1"/>
</dbReference>
<feature type="non-terminal residue" evidence="4">
    <location>
        <position position="472"/>
    </location>
</feature>
<dbReference type="Proteomes" id="UP000037460">
    <property type="component" value="Unassembled WGS sequence"/>
</dbReference>
<evidence type="ECO:0000256" key="1">
    <source>
        <dbReference type="ARBA" id="ARBA00022574"/>
    </source>
</evidence>
<dbReference type="InterPro" id="IPR020472">
    <property type="entry name" value="WD40_PAC1"/>
</dbReference>
<proteinExistence type="predicted"/>
<comment type="caution">
    <text evidence="4">The sequence shown here is derived from an EMBL/GenBank/DDBJ whole genome shotgun (WGS) entry which is preliminary data.</text>
</comment>
<protein>
    <submittedName>
        <fullName evidence="4">Uncharacterized protein</fullName>
    </submittedName>
</protein>
<reference evidence="5" key="1">
    <citation type="journal article" date="2015" name="PLoS Genet.">
        <title>Genome Sequence and Transcriptome Analyses of Chrysochromulina tobin: Metabolic Tools for Enhanced Algal Fitness in the Prominent Order Prymnesiales (Haptophyceae).</title>
        <authorList>
            <person name="Hovde B.T."/>
            <person name="Deodato C.R."/>
            <person name="Hunsperger H.M."/>
            <person name="Ryken S.A."/>
            <person name="Yost W."/>
            <person name="Jha R.K."/>
            <person name="Patterson J."/>
            <person name="Monnat R.J. Jr."/>
            <person name="Barlow S.B."/>
            <person name="Starkenburg S.R."/>
            <person name="Cattolico R.A."/>
        </authorList>
    </citation>
    <scope>NUCLEOTIDE SEQUENCE</scope>
    <source>
        <strain evidence="5">CCMP291</strain>
    </source>
</reference>